<evidence type="ECO:0000313" key="2">
    <source>
        <dbReference type="EMBL" id="SHH62043.1"/>
    </source>
</evidence>
<evidence type="ECO:0000256" key="1">
    <source>
        <dbReference type="SAM" id="MobiDB-lite"/>
    </source>
</evidence>
<evidence type="ECO:0000313" key="3">
    <source>
        <dbReference type="Proteomes" id="UP000189796"/>
    </source>
</evidence>
<protein>
    <submittedName>
        <fullName evidence="2">Uncharacterized protein</fullName>
    </submittedName>
</protein>
<dbReference type="EMBL" id="LT670817">
    <property type="protein sequence ID" value="SHH62043.1"/>
    <property type="molecule type" value="Genomic_DNA"/>
</dbReference>
<sequence>MANDTPPAPIGVHAPSEGDLPPRFRADWDGSDAAKSLGAGLVNGAGMLVGLPGDLRQMISDVHDQYVRPIEQKLGYQGPSPELLKQIEDQRPTLTPTSGQVSKLAQTLVGAPYQPQTDFGKLAYTLGQKIPGLPFFALTRGQ</sequence>
<gene>
    <name evidence="2" type="ORF">SAMN05443248_5432</name>
</gene>
<proteinExistence type="predicted"/>
<feature type="region of interest" description="Disordered" evidence="1">
    <location>
        <begin position="1"/>
        <end position="22"/>
    </location>
</feature>
<accession>A0A1M5UHB6</accession>
<reference evidence="2 3" key="1">
    <citation type="submission" date="2016-11" db="EMBL/GenBank/DDBJ databases">
        <authorList>
            <person name="Jaros S."/>
            <person name="Januszkiewicz K."/>
            <person name="Wedrychowicz H."/>
        </authorList>
    </citation>
    <scope>NUCLEOTIDE SEQUENCE [LARGE SCALE GENOMIC DNA]</scope>
    <source>
        <strain evidence="2 3">GAS138</strain>
    </source>
</reference>
<organism evidence="2 3">
    <name type="scientific">Bradyrhizobium erythrophlei</name>
    <dbReference type="NCBI Taxonomy" id="1437360"/>
    <lineage>
        <taxon>Bacteria</taxon>
        <taxon>Pseudomonadati</taxon>
        <taxon>Pseudomonadota</taxon>
        <taxon>Alphaproteobacteria</taxon>
        <taxon>Hyphomicrobiales</taxon>
        <taxon>Nitrobacteraceae</taxon>
        <taxon>Bradyrhizobium</taxon>
    </lineage>
</organism>
<name>A0A1M5UHB6_9BRAD</name>
<dbReference type="AlphaFoldDB" id="A0A1M5UHB6"/>
<dbReference type="Proteomes" id="UP000189796">
    <property type="component" value="Chromosome I"/>
</dbReference>